<evidence type="ECO:0000313" key="3">
    <source>
        <dbReference type="EMBL" id="CAJ1939640.1"/>
    </source>
</evidence>
<evidence type="ECO:0000256" key="1">
    <source>
        <dbReference type="SAM" id="Coils"/>
    </source>
</evidence>
<feature type="compositionally biased region" description="Basic and acidic residues" evidence="2">
    <location>
        <begin position="19"/>
        <end position="30"/>
    </location>
</feature>
<keyword evidence="5" id="KW-1185">Reference proteome</keyword>
<feature type="region of interest" description="Disordered" evidence="2">
    <location>
        <begin position="1"/>
        <end position="78"/>
    </location>
</feature>
<evidence type="ECO:0000313" key="5">
    <source>
        <dbReference type="Proteomes" id="UP001295423"/>
    </source>
</evidence>
<evidence type="ECO:0000256" key="2">
    <source>
        <dbReference type="SAM" id="MobiDB-lite"/>
    </source>
</evidence>
<dbReference type="EMBL" id="CAKOGP040002358">
    <property type="protein sequence ID" value="CAJ1968048.1"/>
    <property type="molecule type" value="Genomic_DNA"/>
</dbReference>
<keyword evidence="1" id="KW-0175">Coiled coil</keyword>
<feature type="compositionally biased region" description="Low complexity" evidence="2">
    <location>
        <begin position="1"/>
        <end position="16"/>
    </location>
</feature>
<dbReference type="EMBL" id="CAKOGP040000824">
    <property type="protein sequence ID" value="CAJ1939640.1"/>
    <property type="molecule type" value="Genomic_DNA"/>
</dbReference>
<gene>
    <name evidence="4" type="ORF">CYCCA115_LOCUS23061</name>
    <name evidence="3" type="ORF">CYCCA115_LOCUS6674</name>
</gene>
<comment type="caution">
    <text evidence="3">The sequence shown here is derived from an EMBL/GenBank/DDBJ whole genome shotgun (WGS) entry which is preliminary data.</text>
</comment>
<accession>A0AAD2CQU1</accession>
<sequence length="197" mass="21684">MSSSTPSNSYSITSSTKDGSTRDEMERMVAEIRLAAKQTASEPVKPKDLTENEAQQMVTDIKAAPESEDSETSKELTEQEVHRMIVEMRQAAEKADSEEAAEREMQRMVDEMKWATEEQSEAEERARAQVEVEVEARATAEEKAEVGATADDEVRVHGVTAPQAVRVQRTTVGAVEPQVAGVPDSSVTKARTKDKEN</sequence>
<feature type="coiled-coil region" evidence="1">
    <location>
        <begin position="98"/>
        <end position="125"/>
    </location>
</feature>
<protein>
    <submittedName>
        <fullName evidence="3">Uncharacterized protein</fullName>
    </submittedName>
</protein>
<evidence type="ECO:0000313" key="4">
    <source>
        <dbReference type="EMBL" id="CAJ1968048.1"/>
    </source>
</evidence>
<feature type="region of interest" description="Disordered" evidence="2">
    <location>
        <begin position="176"/>
        <end position="197"/>
    </location>
</feature>
<dbReference type="Proteomes" id="UP001295423">
    <property type="component" value="Unassembled WGS sequence"/>
</dbReference>
<name>A0AAD2CQU1_9STRA</name>
<proteinExistence type="predicted"/>
<organism evidence="3 5">
    <name type="scientific">Cylindrotheca closterium</name>
    <dbReference type="NCBI Taxonomy" id="2856"/>
    <lineage>
        <taxon>Eukaryota</taxon>
        <taxon>Sar</taxon>
        <taxon>Stramenopiles</taxon>
        <taxon>Ochrophyta</taxon>
        <taxon>Bacillariophyta</taxon>
        <taxon>Bacillariophyceae</taxon>
        <taxon>Bacillariophycidae</taxon>
        <taxon>Bacillariales</taxon>
        <taxon>Bacillariaceae</taxon>
        <taxon>Cylindrotheca</taxon>
    </lineage>
</organism>
<reference evidence="3" key="1">
    <citation type="submission" date="2023-08" db="EMBL/GenBank/DDBJ databases">
        <authorList>
            <person name="Audoor S."/>
            <person name="Bilcke G."/>
        </authorList>
    </citation>
    <scope>NUCLEOTIDE SEQUENCE</scope>
</reference>
<dbReference type="AlphaFoldDB" id="A0AAD2CQU1"/>